<organism evidence="1 2">
    <name type="scientific">Phaeosphaeria nodorum (strain SN15 / ATCC MYA-4574 / FGSC 10173)</name>
    <name type="common">Glume blotch fungus</name>
    <name type="synonym">Parastagonospora nodorum</name>
    <dbReference type="NCBI Taxonomy" id="321614"/>
    <lineage>
        <taxon>Eukaryota</taxon>
        <taxon>Fungi</taxon>
        <taxon>Dikarya</taxon>
        <taxon>Ascomycota</taxon>
        <taxon>Pezizomycotina</taxon>
        <taxon>Dothideomycetes</taxon>
        <taxon>Pleosporomycetidae</taxon>
        <taxon>Pleosporales</taxon>
        <taxon>Pleosporineae</taxon>
        <taxon>Phaeosphaeriaceae</taxon>
        <taxon>Parastagonospora</taxon>
    </lineage>
</organism>
<reference evidence="2" key="1">
    <citation type="journal article" date="2021" name="BMC Genomics">
        <title>Chromosome-level genome assembly and manually-curated proteome of model necrotroph Parastagonospora nodorum Sn15 reveals a genome-wide trove of candidate effector homologs, and redundancy of virulence-related functions within an accessory chromosome.</title>
        <authorList>
            <person name="Bertazzoni S."/>
            <person name="Jones D.A.B."/>
            <person name="Phan H.T."/>
            <person name="Tan K.-C."/>
            <person name="Hane J.K."/>
        </authorList>
    </citation>
    <scope>NUCLEOTIDE SEQUENCE [LARGE SCALE GENOMIC DNA]</scope>
    <source>
        <strain evidence="2">SN15 / ATCC MYA-4574 / FGSC 10173)</strain>
    </source>
</reference>
<accession>A0A7U2HWS7</accession>
<protein>
    <submittedName>
        <fullName evidence="1">Uncharacterized protein</fullName>
    </submittedName>
</protein>
<dbReference type="AlphaFoldDB" id="A0A7U2HWS7"/>
<proteinExistence type="predicted"/>
<gene>
    <name evidence="1" type="ORF">JI435_427100</name>
</gene>
<sequence>MSLTVTSIVRVAQRAIFDKDYQGKCSVDPAMLARIALPLKQRIRSAVREMSTAARIGPVDWERLVFDPIIAEFHIVEDLAVSVADAEYIVLIATVVILSHEILLLPAVNVDITTRGFLDRIFCDYICEPTISSKLIEHLKTEQQRLERADADINVLRATWRLLGLISHKDFRSATWSEDIPLTRDPADKDLVEASSQLPNSTDKCSPPSLTYPRDLRIEVFLKAGFSWDLDLVDCIVESEGLVVIKTCVGIYMQVEPGFVVSEVYGPSDTVTVKRHKGCETSLVGTIVVPPGYSFHGTEVEFVGEMAGDSGETMIETKRAVLNVSSGQYVVRRKNCHYSVLIESTEC</sequence>
<dbReference type="EMBL" id="CP069023">
    <property type="protein sequence ID" value="QRC91576.1"/>
    <property type="molecule type" value="Genomic_DNA"/>
</dbReference>
<evidence type="ECO:0000313" key="1">
    <source>
        <dbReference type="EMBL" id="QRC91576.1"/>
    </source>
</evidence>
<dbReference type="VEuPathDB" id="FungiDB:JI435_427100"/>
<keyword evidence="2" id="KW-1185">Reference proteome</keyword>
<evidence type="ECO:0000313" key="2">
    <source>
        <dbReference type="Proteomes" id="UP000663193"/>
    </source>
</evidence>
<dbReference type="OrthoDB" id="3695514at2759"/>
<dbReference type="Proteomes" id="UP000663193">
    <property type="component" value="Chromosome 1"/>
</dbReference>
<name>A0A7U2HWS7_PHANO</name>